<gene>
    <name evidence="1" type="ORF">HMPREF1991_01201</name>
</gene>
<accession>A0A069QIP2</accession>
<sequence>MEQGCILTITRRFTLKRKERSGKTSNWTLQNRKHETRNRQLKIYAWNAHN</sequence>
<dbReference type="AlphaFoldDB" id="A0A069QIP2"/>
<evidence type="ECO:0000313" key="1">
    <source>
        <dbReference type="EMBL" id="KDR52703.1"/>
    </source>
</evidence>
<protein>
    <submittedName>
        <fullName evidence="1">Uncharacterized protein</fullName>
    </submittedName>
</protein>
<comment type="caution">
    <text evidence="1">The sequence shown here is derived from an EMBL/GenBank/DDBJ whole genome shotgun (WGS) entry which is preliminary data.</text>
</comment>
<dbReference type="PATRIC" id="fig|1122985.7.peg.1246"/>
<dbReference type="EMBL" id="JNGW01000047">
    <property type="protein sequence ID" value="KDR52703.1"/>
    <property type="molecule type" value="Genomic_DNA"/>
</dbReference>
<organism evidence="1 2">
    <name type="scientific">Hoylesella loescheii DSM 19665 = JCM 12249 = ATCC 15930</name>
    <dbReference type="NCBI Taxonomy" id="1122985"/>
    <lineage>
        <taxon>Bacteria</taxon>
        <taxon>Pseudomonadati</taxon>
        <taxon>Bacteroidota</taxon>
        <taxon>Bacteroidia</taxon>
        <taxon>Bacteroidales</taxon>
        <taxon>Prevotellaceae</taxon>
        <taxon>Hoylesella</taxon>
    </lineage>
</organism>
<dbReference type="Proteomes" id="UP000027442">
    <property type="component" value="Unassembled WGS sequence"/>
</dbReference>
<name>A0A069QIP2_HOYLO</name>
<proteinExistence type="predicted"/>
<keyword evidence="2" id="KW-1185">Reference proteome</keyword>
<evidence type="ECO:0000313" key="2">
    <source>
        <dbReference type="Proteomes" id="UP000027442"/>
    </source>
</evidence>
<dbReference type="HOGENOM" id="CLU_208545_0_0_10"/>
<reference evidence="1 2" key="1">
    <citation type="submission" date="2013-08" db="EMBL/GenBank/DDBJ databases">
        <authorList>
            <person name="Weinstock G."/>
            <person name="Sodergren E."/>
            <person name="Wylie T."/>
            <person name="Fulton L."/>
            <person name="Fulton R."/>
            <person name="Fronick C."/>
            <person name="O'Laughlin M."/>
            <person name="Godfrey J."/>
            <person name="Miner T."/>
            <person name="Herter B."/>
            <person name="Appelbaum E."/>
            <person name="Cordes M."/>
            <person name="Lek S."/>
            <person name="Wollam A."/>
            <person name="Pepin K.H."/>
            <person name="Palsikar V.B."/>
            <person name="Mitreva M."/>
            <person name="Wilson R.K."/>
        </authorList>
    </citation>
    <scope>NUCLEOTIDE SEQUENCE [LARGE SCALE GENOMIC DNA]</scope>
    <source>
        <strain evidence="1 2">ATCC 15930</strain>
    </source>
</reference>